<evidence type="ECO:0000313" key="3">
    <source>
        <dbReference type="Proteomes" id="UP000033865"/>
    </source>
</evidence>
<accession>A0A0G2A2V8</accession>
<dbReference type="SUPFAM" id="SSF52317">
    <property type="entry name" value="Class I glutamine amidotransferase-like"/>
    <property type="match status" value="1"/>
</dbReference>
<dbReference type="Gene3D" id="3.40.50.880">
    <property type="match status" value="1"/>
</dbReference>
<proteinExistence type="predicted"/>
<evidence type="ECO:0000259" key="1">
    <source>
        <dbReference type="Pfam" id="PF00117"/>
    </source>
</evidence>
<feature type="domain" description="Glutamine amidotransferase" evidence="1">
    <location>
        <begin position="53"/>
        <end position="215"/>
    </location>
</feature>
<dbReference type="PROSITE" id="PS51273">
    <property type="entry name" value="GATASE_TYPE_1"/>
    <property type="match status" value="1"/>
</dbReference>
<dbReference type="InterPro" id="IPR017926">
    <property type="entry name" value="GATASE"/>
</dbReference>
<dbReference type="GO" id="GO:0016740">
    <property type="term" value="F:transferase activity"/>
    <property type="evidence" value="ECO:0007669"/>
    <property type="project" value="UniProtKB-KW"/>
</dbReference>
<dbReference type="EMBL" id="LCRN01000047">
    <property type="protein sequence ID" value="KKW35172.1"/>
    <property type="molecule type" value="Genomic_DNA"/>
</dbReference>
<organism evidence="2 3">
    <name type="scientific">Candidatus Uhrbacteria bacterium GW2011_GWC2_53_7</name>
    <dbReference type="NCBI Taxonomy" id="1618986"/>
    <lineage>
        <taxon>Bacteria</taxon>
        <taxon>Candidatus Uhriibacteriota</taxon>
    </lineage>
</organism>
<dbReference type="InterPro" id="IPR029062">
    <property type="entry name" value="Class_I_gatase-like"/>
</dbReference>
<sequence length="268" mass="30604">MRHKPFVVCSTHVKAITKNMKRFLLLQLRPEDEVSDDEFEKFLKYGNLSRDEVHRVRMDQGHLPDINLDDYSAVIVGGGPDCVSSDESHKSEAQKNYEPWLHALLDEITRRDFPYLGCCYGLGALTLNRAGRVSKEKYSEPVHGIDVTLTEEGGRDPLLAGLPKMFRAFVGHKEACQKLPESAALLATGEACPVQMIRMGKNVYAVQFHPESDPESFILRVNAYKHLGYFPIEDVQKLIEEIGKETITVPQEILQRFVERYRRSYARH</sequence>
<keyword evidence="2" id="KW-0315">Glutamine amidotransferase</keyword>
<dbReference type="CDD" id="cd01741">
    <property type="entry name" value="GATase1_1"/>
    <property type="match status" value="1"/>
</dbReference>
<protein>
    <submittedName>
        <fullName evidence="2">Glutamine amidotransferase</fullName>
    </submittedName>
</protein>
<dbReference type="PANTHER" id="PTHR42695">
    <property type="entry name" value="GLUTAMINE AMIDOTRANSFERASE YLR126C-RELATED"/>
    <property type="match status" value="1"/>
</dbReference>
<dbReference type="PANTHER" id="PTHR42695:SF5">
    <property type="entry name" value="GLUTAMINE AMIDOTRANSFERASE YLR126C-RELATED"/>
    <property type="match status" value="1"/>
</dbReference>
<dbReference type="PATRIC" id="fig|1618986.3.peg.519"/>
<dbReference type="NCBIfam" id="NF005743">
    <property type="entry name" value="PRK07567.1"/>
    <property type="match status" value="1"/>
</dbReference>
<dbReference type="Proteomes" id="UP000033865">
    <property type="component" value="Unassembled WGS sequence"/>
</dbReference>
<dbReference type="InterPro" id="IPR044992">
    <property type="entry name" value="ChyE-like"/>
</dbReference>
<dbReference type="Pfam" id="PF00117">
    <property type="entry name" value="GATase"/>
    <property type="match status" value="1"/>
</dbReference>
<gene>
    <name evidence="2" type="ORF">UY82_C0047G0004</name>
</gene>
<comment type="caution">
    <text evidence="2">The sequence shown here is derived from an EMBL/GenBank/DDBJ whole genome shotgun (WGS) entry which is preliminary data.</text>
</comment>
<name>A0A0G2A2V8_9BACT</name>
<reference evidence="2 3" key="1">
    <citation type="journal article" date="2015" name="Nature">
        <title>rRNA introns, odd ribosomes, and small enigmatic genomes across a large radiation of phyla.</title>
        <authorList>
            <person name="Brown C.T."/>
            <person name="Hug L.A."/>
            <person name="Thomas B.C."/>
            <person name="Sharon I."/>
            <person name="Castelle C.J."/>
            <person name="Singh A."/>
            <person name="Wilkins M.J."/>
            <person name="Williams K.H."/>
            <person name="Banfield J.F."/>
        </authorList>
    </citation>
    <scope>NUCLEOTIDE SEQUENCE [LARGE SCALE GENOMIC DNA]</scope>
</reference>
<evidence type="ECO:0000313" key="2">
    <source>
        <dbReference type="EMBL" id="KKW35172.1"/>
    </source>
</evidence>
<keyword evidence="2" id="KW-0808">Transferase</keyword>
<dbReference type="AlphaFoldDB" id="A0A0G2A2V8"/>
<dbReference type="GO" id="GO:0005829">
    <property type="term" value="C:cytosol"/>
    <property type="evidence" value="ECO:0007669"/>
    <property type="project" value="TreeGrafter"/>
</dbReference>